<evidence type="ECO:0000256" key="1">
    <source>
        <dbReference type="ARBA" id="ARBA00004141"/>
    </source>
</evidence>
<dbReference type="GO" id="GO:0004930">
    <property type="term" value="F:G protein-coupled receptor activity"/>
    <property type="evidence" value="ECO:0007669"/>
    <property type="project" value="InterPro"/>
</dbReference>
<dbReference type="InterPro" id="IPR000832">
    <property type="entry name" value="GPCR_2_secretin-like"/>
</dbReference>
<evidence type="ECO:0000256" key="4">
    <source>
        <dbReference type="ARBA" id="ARBA00023136"/>
    </source>
</evidence>
<feature type="transmembrane region" description="Helical" evidence="6">
    <location>
        <begin position="499"/>
        <end position="519"/>
    </location>
</feature>
<dbReference type="GO" id="GO:0016020">
    <property type="term" value="C:membrane"/>
    <property type="evidence" value="ECO:0007669"/>
    <property type="project" value="UniProtKB-SubCell"/>
</dbReference>
<dbReference type="RefSeq" id="XP_022082138.1">
    <property type="nucleotide sequence ID" value="XM_022226446.1"/>
</dbReference>
<evidence type="ECO:0000256" key="5">
    <source>
        <dbReference type="SAM" id="MobiDB-lite"/>
    </source>
</evidence>
<accession>A0A8B7XMT9</accession>
<gene>
    <name evidence="9" type="primary">LOC110974640</name>
</gene>
<dbReference type="PANTHER" id="PTHR45692:SF1">
    <property type="entry name" value="G-PROTEIN COUPLED RECEPTORS FAMILY 2 PROFILE 2 DOMAIN-CONTAINING PROTEIN"/>
    <property type="match status" value="1"/>
</dbReference>
<dbReference type="GO" id="GO:0007166">
    <property type="term" value="P:cell surface receptor signaling pathway"/>
    <property type="evidence" value="ECO:0007669"/>
    <property type="project" value="InterPro"/>
</dbReference>
<dbReference type="PANTHER" id="PTHR45692">
    <property type="entry name" value="G_PROTEIN_RECEP_F2_4 DOMAIN-CONTAINING PROTEIN"/>
    <property type="match status" value="1"/>
</dbReference>
<evidence type="ECO:0000313" key="8">
    <source>
        <dbReference type="Proteomes" id="UP000694845"/>
    </source>
</evidence>
<dbReference type="AlphaFoldDB" id="A0A8B7XMT9"/>
<dbReference type="Proteomes" id="UP000694845">
    <property type="component" value="Unplaced"/>
</dbReference>
<organism evidence="8 9">
    <name type="scientific">Acanthaster planci</name>
    <name type="common">Crown-of-thorns starfish</name>
    <dbReference type="NCBI Taxonomy" id="133434"/>
    <lineage>
        <taxon>Eukaryota</taxon>
        <taxon>Metazoa</taxon>
        <taxon>Echinodermata</taxon>
        <taxon>Eleutherozoa</taxon>
        <taxon>Asterozoa</taxon>
        <taxon>Asteroidea</taxon>
        <taxon>Valvatacea</taxon>
        <taxon>Valvatida</taxon>
        <taxon>Acanthasteridae</taxon>
        <taxon>Acanthaster</taxon>
    </lineage>
</organism>
<keyword evidence="8" id="KW-1185">Reference proteome</keyword>
<sequence>MMSDLEDILSGLNITIPLPLNVSGECDLPTIAPPEEIERVRSENEGLPIECRKDICFQSTSTDLKGNFTWGDTVAGDYAFSYCPNGLRRPYNTSGDRPLAFRACNPPATCWHFLPKPRFPCSEHSYWGDANTTFCRWNSDITNELEDILYDLIELLKKMVDEKEATNVTSVITILHKTNSILSLTDQLTVEDVTLTASIMDLCVTSGVDDVFPLRSDVGYELVAMADNILNIEMGMLETVHSACTSIAKSLQTYAANVKLPVISRFVKHSFSNIVLEINEPSRDLFTLPIEFNFFKPESQAETVATIRFPYFLLNGFFRDADPVSNETGPVKLQSVPVPVVRTTATVYYNTKFFTGDLSIELPLEDTVLLYAKVYSDGEEVKQLEEPFSVTFYHPASENKSVSSDVQCGAARLSRDESQRWGLLDRINKVNLEWDSSACTLNYTNANQTDCICKVLDLLGLIKDLIPVPTEPQTTQEVPQDLFGFLNFPYYVTLTALCYIGYYISLISLLLVVATYAVFPRVRRGRPTLILINLCVSILLLIIVLVTSTTYSSTLIGCRIANSLRLYFILVSLMWNGVEAFHMYIALVRVFSSPIRYFVLKCGVVAWGLPALLIGLPLAFNFEIYDGTYKDCDFVCQLSAEAFSFVFLTPMLAIVICNSVVFVMVLWIICKMYARDERRSLLTQLIGAVALLVLLGISWGFGASAAITYTQPDEDNVSVGYFILQTLFVLSVAFQGFYIFIFHCVRYHDIRKQWLKTFRPCCKVCRCSRCRQTKRIDCVLVPASTPMATPMTSPMTSPLTSPTSSPDASSAGLELDNASLELNRVKENDTHL</sequence>
<evidence type="ECO:0000256" key="6">
    <source>
        <dbReference type="SAM" id="Phobius"/>
    </source>
</evidence>
<proteinExistence type="predicted"/>
<dbReference type="CDD" id="cd15040">
    <property type="entry name" value="7tmB2_Adhesion"/>
    <property type="match status" value="1"/>
</dbReference>
<dbReference type="PRINTS" id="PR00249">
    <property type="entry name" value="GPCRSECRETIN"/>
</dbReference>
<evidence type="ECO:0000256" key="3">
    <source>
        <dbReference type="ARBA" id="ARBA00022989"/>
    </source>
</evidence>
<dbReference type="Gene3D" id="1.20.1070.10">
    <property type="entry name" value="Rhodopsin 7-helix transmembrane proteins"/>
    <property type="match status" value="1"/>
</dbReference>
<dbReference type="InterPro" id="IPR017981">
    <property type="entry name" value="GPCR_2-like_7TM"/>
</dbReference>
<feature type="transmembrane region" description="Helical" evidence="6">
    <location>
        <begin position="531"/>
        <end position="552"/>
    </location>
</feature>
<dbReference type="InterPro" id="IPR046338">
    <property type="entry name" value="GAIN_dom_sf"/>
</dbReference>
<feature type="transmembrane region" description="Helical" evidence="6">
    <location>
        <begin position="564"/>
        <end position="586"/>
    </location>
</feature>
<dbReference type="SUPFAM" id="SSF81321">
    <property type="entry name" value="Family A G protein-coupled receptor-like"/>
    <property type="match status" value="1"/>
</dbReference>
<keyword evidence="4 6" id="KW-0472">Membrane</keyword>
<dbReference type="OrthoDB" id="10037534at2759"/>
<dbReference type="Gene3D" id="2.60.220.50">
    <property type="match status" value="1"/>
</dbReference>
<feature type="transmembrane region" description="Helical" evidence="6">
    <location>
        <begin position="598"/>
        <end position="622"/>
    </location>
</feature>
<dbReference type="PROSITE" id="PS50261">
    <property type="entry name" value="G_PROTEIN_RECEP_F2_4"/>
    <property type="match status" value="1"/>
</dbReference>
<evidence type="ECO:0000313" key="9">
    <source>
        <dbReference type="RefSeq" id="XP_022082138.1"/>
    </source>
</evidence>
<evidence type="ECO:0000256" key="2">
    <source>
        <dbReference type="ARBA" id="ARBA00022692"/>
    </source>
</evidence>
<dbReference type="KEGG" id="aplc:110974640"/>
<feature type="transmembrane region" description="Helical" evidence="6">
    <location>
        <begin position="721"/>
        <end position="745"/>
    </location>
</feature>
<feature type="region of interest" description="Disordered" evidence="5">
    <location>
        <begin position="789"/>
        <end position="811"/>
    </location>
</feature>
<name>A0A8B7XMT9_ACAPL</name>
<comment type="subcellular location">
    <subcellularLocation>
        <location evidence="1">Membrane</location>
        <topology evidence="1">Multi-pass membrane protein</topology>
    </subcellularLocation>
</comment>
<dbReference type="Pfam" id="PF00002">
    <property type="entry name" value="7tm_2"/>
    <property type="match status" value="1"/>
</dbReference>
<feature type="domain" description="G-protein coupled receptors family 2 profile 2" evidence="7">
    <location>
        <begin position="494"/>
        <end position="747"/>
    </location>
</feature>
<feature type="transmembrane region" description="Helical" evidence="6">
    <location>
        <begin position="642"/>
        <end position="669"/>
    </location>
</feature>
<keyword evidence="3 6" id="KW-1133">Transmembrane helix</keyword>
<evidence type="ECO:0000259" key="7">
    <source>
        <dbReference type="PROSITE" id="PS50261"/>
    </source>
</evidence>
<reference evidence="9" key="1">
    <citation type="submission" date="2025-08" db="UniProtKB">
        <authorList>
            <consortium name="RefSeq"/>
        </authorList>
    </citation>
    <scope>IDENTIFICATION</scope>
</reference>
<dbReference type="GeneID" id="110974640"/>
<keyword evidence="2 6" id="KW-0812">Transmembrane</keyword>
<feature type="transmembrane region" description="Helical" evidence="6">
    <location>
        <begin position="681"/>
        <end position="701"/>
    </location>
</feature>
<protein>
    <submittedName>
        <fullName evidence="9">Adhesion G-protein coupled receptor G2-like</fullName>
    </submittedName>
</protein>
<dbReference type="OMA" id="WDSSACT"/>